<name>A0ABR1RGV2_9PEZI</name>
<protein>
    <submittedName>
        <fullName evidence="2">Uncharacterized protein</fullName>
    </submittedName>
</protein>
<feature type="compositionally biased region" description="Polar residues" evidence="1">
    <location>
        <begin position="590"/>
        <end position="607"/>
    </location>
</feature>
<keyword evidence="3" id="KW-1185">Reference proteome</keyword>
<feature type="compositionally biased region" description="Polar residues" evidence="1">
    <location>
        <begin position="522"/>
        <end position="531"/>
    </location>
</feature>
<feature type="region of interest" description="Disordered" evidence="1">
    <location>
        <begin position="121"/>
        <end position="145"/>
    </location>
</feature>
<feature type="region of interest" description="Disordered" evidence="1">
    <location>
        <begin position="260"/>
        <end position="288"/>
    </location>
</feature>
<dbReference type="EMBL" id="JAQQWI010000015">
    <property type="protein sequence ID" value="KAK8012505.1"/>
    <property type="molecule type" value="Genomic_DNA"/>
</dbReference>
<gene>
    <name evidence="2" type="ORF">PG991_009880</name>
</gene>
<evidence type="ECO:0000313" key="3">
    <source>
        <dbReference type="Proteomes" id="UP001396898"/>
    </source>
</evidence>
<feature type="region of interest" description="Disordered" evidence="1">
    <location>
        <begin position="421"/>
        <end position="607"/>
    </location>
</feature>
<sequence>MSESDLGKSKHGIPDVVMQHIDKYVDGLAPQIQPLITNEIDVFQQKTVDSLEDKVIEAFRALFDKSGEKHSDSRSLDGAPPDSYGIGSLPFANEIQTLTRSFTQITNDAQGDLQQILNLTEGGGSHESERSRGGPGEHHDSFSDGARGFLSAAIGAVSEHARKESGGQPVALDGFLGVLSNAVKDSSRNPEEKARMISPEIKEKVGAILRNQHAPIAEQFTRIALEHIKKWLRGNTSSRDLGDGAKDEIKSLVKGVAGLFGHKKQPEEGSRDLNRDGESSGGSGGGFSKMISDKLSTGIAQVHREVRLEFRKILGTIEKSLFEALPDQFQGPLEKILGGNPFDSSLDSQANTSRGLGDDIKGKLVESIRRLVRKVQETLREKILEIVNGGHRKFERSSWVFVQNKVEEKVQRFLPDVRITVPDDIGNEGVSVGTPDQGKLHTPPAGGMPPAPSQDRPPPSHDDRPPQHDYQPPSQGYQPPRHDNPPPSHEYRPQGPGGGYQPDQGQGQDYRPQGSGHGYQPGQGQYTSGPQEHQYPPPPSQHNTYGSGPPSQSFPPPPPSYPPPPQSYPPQGGYESGGSHHQGGHDSYQRNDYNQSYDQQQPPYDRR</sequence>
<feature type="compositionally biased region" description="Basic and acidic residues" evidence="1">
    <location>
        <begin position="124"/>
        <end position="142"/>
    </location>
</feature>
<evidence type="ECO:0000256" key="1">
    <source>
        <dbReference type="SAM" id="MobiDB-lite"/>
    </source>
</evidence>
<accession>A0ABR1RGV2</accession>
<feature type="compositionally biased region" description="Pro residues" evidence="1">
    <location>
        <begin position="552"/>
        <end position="568"/>
    </location>
</feature>
<reference evidence="2 3" key="1">
    <citation type="submission" date="2023-01" db="EMBL/GenBank/DDBJ databases">
        <title>Analysis of 21 Apiospora genomes using comparative genomics revels a genus with tremendous synthesis potential of carbohydrate active enzymes and secondary metabolites.</title>
        <authorList>
            <person name="Sorensen T."/>
        </authorList>
    </citation>
    <scope>NUCLEOTIDE SEQUENCE [LARGE SCALE GENOMIC DNA]</scope>
    <source>
        <strain evidence="2 3">CBS 20057</strain>
    </source>
</reference>
<feature type="compositionally biased region" description="Basic and acidic residues" evidence="1">
    <location>
        <begin position="480"/>
        <end position="492"/>
    </location>
</feature>
<comment type="caution">
    <text evidence="2">The sequence shown here is derived from an EMBL/GenBank/DDBJ whole genome shotgun (WGS) entry which is preliminary data.</text>
</comment>
<feature type="compositionally biased region" description="Low complexity" evidence="1">
    <location>
        <begin position="501"/>
        <end position="514"/>
    </location>
</feature>
<organism evidence="2 3">
    <name type="scientific">Apiospora marii</name>
    <dbReference type="NCBI Taxonomy" id="335849"/>
    <lineage>
        <taxon>Eukaryota</taxon>
        <taxon>Fungi</taxon>
        <taxon>Dikarya</taxon>
        <taxon>Ascomycota</taxon>
        <taxon>Pezizomycotina</taxon>
        <taxon>Sordariomycetes</taxon>
        <taxon>Xylariomycetidae</taxon>
        <taxon>Amphisphaeriales</taxon>
        <taxon>Apiosporaceae</taxon>
        <taxon>Apiospora</taxon>
    </lineage>
</organism>
<feature type="compositionally biased region" description="Basic and acidic residues" evidence="1">
    <location>
        <begin position="264"/>
        <end position="278"/>
    </location>
</feature>
<evidence type="ECO:0000313" key="2">
    <source>
        <dbReference type="EMBL" id="KAK8012505.1"/>
    </source>
</evidence>
<dbReference type="Proteomes" id="UP001396898">
    <property type="component" value="Unassembled WGS sequence"/>
</dbReference>
<feature type="compositionally biased region" description="Low complexity" evidence="1">
    <location>
        <begin position="569"/>
        <end position="579"/>
    </location>
</feature>
<proteinExistence type="predicted"/>
<feature type="compositionally biased region" description="Pro residues" evidence="1">
    <location>
        <begin position="446"/>
        <end position="457"/>
    </location>
</feature>
<feature type="compositionally biased region" description="Basic and acidic residues" evidence="1">
    <location>
        <begin position="458"/>
        <end position="467"/>
    </location>
</feature>